<dbReference type="EMBL" id="CAADFA010000685">
    <property type="protein sequence ID" value="VFJ72932.1"/>
    <property type="molecule type" value="Genomic_DNA"/>
</dbReference>
<gene>
    <name evidence="2" type="ORF">BECKFM1743A_GA0114220_106852</name>
    <name evidence="3" type="ORF">BECKFM1743B_GA0114221_100418</name>
    <name evidence="1" type="ORF">BECKFM1743C_GA0114222_106852</name>
</gene>
<protein>
    <submittedName>
        <fullName evidence="3">Uncharacterized protein</fullName>
    </submittedName>
</protein>
<reference evidence="3" key="1">
    <citation type="submission" date="2019-02" db="EMBL/GenBank/DDBJ databases">
        <authorList>
            <person name="Gruber-Vodicka R. H."/>
            <person name="Seah K. B. B."/>
        </authorList>
    </citation>
    <scope>NUCLEOTIDE SEQUENCE</scope>
    <source>
        <strain evidence="2">BECK_BZ163</strain>
        <strain evidence="3">BECK_BZ164</strain>
        <strain evidence="1">BECK_BZ165</strain>
    </source>
</reference>
<sequence>MVRMIGYAACWIVYEEVWIGYVTGVSLLLGERCTVPTDGSVITTKGIAQPSRNQI</sequence>
<evidence type="ECO:0000313" key="1">
    <source>
        <dbReference type="EMBL" id="VFJ72932.1"/>
    </source>
</evidence>
<accession>A0A450VRQ0</accession>
<evidence type="ECO:0000313" key="3">
    <source>
        <dbReference type="EMBL" id="VFK07484.1"/>
    </source>
</evidence>
<name>A0A450VRQ0_9GAMM</name>
<organism evidence="3">
    <name type="scientific">Candidatus Kentrum sp. FM</name>
    <dbReference type="NCBI Taxonomy" id="2126340"/>
    <lineage>
        <taxon>Bacteria</taxon>
        <taxon>Pseudomonadati</taxon>
        <taxon>Pseudomonadota</taxon>
        <taxon>Gammaproteobacteria</taxon>
        <taxon>Candidatus Kentrum</taxon>
    </lineage>
</organism>
<proteinExistence type="predicted"/>
<dbReference type="EMBL" id="CAADEZ010000685">
    <property type="protein sequence ID" value="VFJ73039.1"/>
    <property type="molecule type" value="Genomic_DNA"/>
</dbReference>
<dbReference type="EMBL" id="CAADFL010000041">
    <property type="protein sequence ID" value="VFK07484.1"/>
    <property type="molecule type" value="Genomic_DNA"/>
</dbReference>
<dbReference type="AlphaFoldDB" id="A0A450VRQ0"/>
<evidence type="ECO:0000313" key="2">
    <source>
        <dbReference type="EMBL" id="VFJ73039.1"/>
    </source>
</evidence>